<protein>
    <submittedName>
        <fullName evidence="2">Uncharacterized protein</fullName>
    </submittedName>
</protein>
<evidence type="ECO:0000313" key="3">
    <source>
        <dbReference type="Proteomes" id="UP000003448"/>
    </source>
</evidence>
<dbReference type="EMBL" id="CAIE01000022">
    <property type="protein sequence ID" value="CCH17924.1"/>
    <property type="molecule type" value="Genomic_DNA"/>
</dbReference>
<proteinExistence type="predicted"/>
<reference evidence="3" key="1">
    <citation type="journal article" date="2012" name="J. Bacteriol.">
        <title>Genome Sequence of Micromonospora lupini Lupac 08, Isolated from Root Nodules of Lupinus angustifolius.</title>
        <authorList>
            <person name="Alonso-Vega P."/>
            <person name="Normand P."/>
            <person name="Bacigalupe R."/>
            <person name="Pujic P."/>
            <person name="Lajus A."/>
            <person name="Vallenet D."/>
            <person name="Carro L."/>
            <person name="Coll P."/>
            <person name="Trujillo M.E."/>
        </authorList>
    </citation>
    <scope>NUCLEOTIDE SEQUENCE [LARGE SCALE GENOMIC DNA]</scope>
    <source>
        <strain evidence="3">Lupac 08</strain>
    </source>
</reference>
<gene>
    <name evidence="2" type="ORF">MILUP08_42855</name>
</gene>
<name>I0L277_9ACTN</name>
<organism evidence="2 3">
    <name type="scientific">Micromonospora lupini str. Lupac 08</name>
    <dbReference type="NCBI Taxonomy" id="1150864"/>
    <lineage>
        <taxon>Bacteria</taxon>
        <taxon>Bacillati</taxon>
        <taxon>Actinomycetota</taxon>
        <taxon>Actinomycetes</taxon>
        <taxon>Micromonosporales</taxon>
        <taxon>Micromonosporaceae</taxon>
        <taxon>Micromonospora</taxon>
    </lineage>
</organism>
<feature type="region of interest" description="Disordered" evidence="1">
    <location>
        <begin position="1"/>
        <end position="52"/>
    </location>
</feature>
<dbReference type="STRING" id="1150864.MILUP08_42855"/>
<evidence type="ECO:0000256" key="1">
    <source>
        <dbReference type="SAM" id="MobiDB-lite"/>
    </source>
</evidence>
<evidence type="ECO:0000313" key="2">
    <source>
        <dbReference type="EMBL" id="CCH17924.1"/>
    </source>
</evidence>
<accession>I0L277</accession>
<sequence>MSNTSRMSDVGANPAWEPAIWRRTRPHRARSSPKTTVGRPGAVSRVREEGTRWRRRRPLTEAYPIAPLLTTVLPAVPIARPDV</sequence>
<dbReference type="AlphaFoldDB" id="I0L277"/>
<keyword evidence="3" id="KW-1185">Reference proteome</keyword>
<dbReference type="Proteomes" id="UP000003448">
    <property type="component" value="Unassembled WGS sequence"/>
</dbReference>
<feature type="compositionally biased region" description="Basic residues" evidence="1">
    <location>
        <begin position="22"/>
        <end position="31"/>
    </location>
</feature>
<comment type="caution">
    <text evidence="2">The sequence shown here is derived from an EMBL/GenBank/DDBJ whole genome shotgun (WGS) entry which is preliminary data.</text>
</comment>